<dbReference type="PROSITE" id="PS51257">
    <property type="entry name" value="PROKAR_LIPOPROTEIN"/>
    <property type="match status" value="1"/>
</dbReference>
<dbReference type="EMBL" id="LR796274">
    <property type="protein sequence ID" value="CAB4133612.1"/>
    <property type="molecule type" value="Genomic_DNA"/>
</dbReference>
<name>A0A6J5LJ57_9CAUD</name>
<gene>
    <name evidence="1" type="ORF">UFOVP257_334</name>
</gene>
<organism evidence="1">
    <name type="scientific">uncultured Caudovirales phage</name>
    <dbReference type="NCBI Taxonomy" id="2100421"/>
    <lineage>
        <taxon>Viruses</taxon>
        <taxon>Duplodnaviria</taxon>
        <taxon>Heunggongvirae</taxon>
        <taxon>Uroviricota</taxon>
        <taxon>Caudoviricetes</taxon>
        <taxon>Peduoviridae</taxon>
        <taxon>Maltschvirus</taxon>
        <taxon>Maltschvirus maltsch</taxon>
    </lineage>
</organism>
<reference evidence="1" key="1">
    <citation type="submission" date="2020-04" db="EMBL/GenBank/DDBJ databases">
        <authorList>
            <person name="Chiriac C."/>
            <person name="Salcher M."/>
            <person name="Ghai R."/>
            <person name="Kavagutti S V."/>
        </authorList>
    </citation>
    <scope>NUCLEOTIDE SEQUENCE</scope>
</reference>
<protein>
    <recommendedName>
        <fullName evidence="2">Lipoprotein</fullName>
    </recommendedName>
</protein>
<evidence type="ECO:0008006" key="2">
    <source>
        <dbReference type="Google" id="ProtNLM"/>
    </source>
</evidence>
<accession>A0A6J5LJ57</accession>
<evidence type="ECO:0000313" key="1">
    <source>
        <dbReference type="EMBL" id="CAB4133612.1"/>
    </source>
</evidence>
<sequence length="119" mass="13591">MKRLLVVFLILLSGCSTIDTVKKYWPRDHDPVMFDNLVTVSITIEMIDCTKPDWSRVVETANHLSRYAAWRGDPQADNLKGLLNHAERMSHGGSKMFCELGKKTATQRIEAAKTAWEKR</sequence>
<proteinExistence type="predicted"/>